<accession>A0A917WCT5</accession>
<evidence type="ECO:0000313" key="2">
    <source>
        <dbReference type="EMBL" id="GGL90648.1"/>
    </source>
</evidence>
<protein>
    <submittedName>
        <fullName evidence="2">Uncharacterized protein</fullName>
    </submittedName>
</protein>
<feature type="compositionally biased region" description="Basic and acidic residues" evidence="1">
    <location>
        <begin position="7"/>
        <end position="19"/>
    </location>
</feature>
<dbReference type="Proteomes" id="UP000649829">
    <property type="component" value="Unassembled WGS sequence"/>
</dbReference>
<evidence type="ECO:0000313" key="3">
    <source>
        <dbReference type="Proteomes" id="UP000649829"/>
    </source>
</evidence>
<gene>
    <name evidence="2" type="ORF">GCM10011534_10990</name>
</gene>
<reference evidence="2" key="1">
    <citation type="journal article" date="2014" name="Int. J. Syst. Evol. Microbiol.">
        <title>Complete genome sequence of Corynebacterium casei LMG S-19264T (=DSM 44701T), isolated from a smear-ripened cheese.</title>
        <authorList>
            <consortium name="US DOE Joint Genome Institute (JGI-PGF)"/>
            <person name="Walter F."/>
            <person name="Albersmeier A."/>
            <person name="Kalinowski J."/>
            <person name="Ruckert C."/>
        </authorList>
    </citation>
    <scope>NUCLEOTIDE SEQUENCE</scope>
    <source>
        <strain evidence="2">CGMCC 1.6293</strain>
    </source>
</reference>
<name>A0A917WCT5_9RHOB</name>
<feature type="region of interest" description="Disordered" evidence="1">
    <location>
        <begin position="1"/>
        <end position="67"/>
    </location>
</feature>
<evidence type="ECO:0000256" key="1">
    <source>
        <dbReference type="SAM" id="MobiDB-lite"/>
    </source>
</evidence>
<comment type="caution">
    <text evidence="2">The sequence shown here is derived from an EMBL/GenBank/DDBJ whole genome shotgun (WGS) entry which is preliminary data.</text>
</comment>
<keyword evidence="3" id="KW-1185">Reference proteome</keyword>
<organism evidence="2 3">
    <name type="scientific">Pseudooceanicola nanhaiensis</name>
    <dbReference type="NCBI Taxonomy" id="375761"/>
    <lineage>
        <taxon>Bacteria</taxon>
        <taxon>Pseudomonadati</taxon>
        <taxon>Pseudomonadota</taxon>
        <taxon>Alphaproteobacteria</taxon>
        <taxon>Rhodobacterales</taxon>
        <taxon>Paracoccaceae</taxon>
        <taxon>Pseudooceanicola</taxon>
    </lineage>
</organism>
<sequence length="102" mass="11101">MTALVPLRHEVPQRDERTPRPRRGARAAEGPWHRSGPAHARTPAALRSGIARRSGFGRPLPHGGANSRFPLHLASMSLPFRARFVAPGRESDQPAARALSAM</sequence>
<dbReference type="EMBL" id="BMLF01000001">
    <property type="protein sequence ID" value="GGL90648.1"/>
    <property type="molecule type" value="Genomic_DNA"/>
</dbReference>
<dbReference type="AlphaFoldDB" id="A0A917WCT5"/>
<reference evidence="2" key="2">
    <citation type="submission" date="2020-09" db="EMBL/GenBank/DDBJ databases">
        <authorList>
            <person name="Sun Q."/>
            <person name="Zhou Y."/>
        </authorList>
    </citation>
    <scope>NUCLEOTIDE SEQUENCE</scope>
    <source>
        <strain evidence="2">CGMCC 1.6293</strain>
    </source>
</reference>
<proteinExistence type="predicted"/>